<sequence length="239" mass="27323">MEGLSTEKYNELIFKAIKHFWDTRNAQVTGSTKADQGNRSAVTGGKQLDGFIELLVKVSEDLGVPKTCIYTKGNSLPGYFRPTKDWDFLIISPKKQLIAVIEFKSQVGSFGNNFNNRTEEALGSAVDFWTAFREQGFIQTQVPWVGYVILVEKADKSTFPVRLQEPYFNIRPEFQATSYLDRYALLCQKLMQERHYTATSLIWTNEHFEYGALNEDISFDSFMLSFMGFIQGKLKDIVA</sequence>
<dbReference type="GO" id="GO:0009036">
    <property type="term" value="F:type II site-specific deoxyribonuclease activity"/>
    <property type="evidence" value="ECO:0007669"/>
    <property type="project" value="UniProtKB-EC"/>
</dbReference>
<reference evidence="1 2" key="1">
    <citation type="journal article" date="2011" name="Stand. Genomic Sci.">
        <title>Complete genome sequence of Haliscomenobacter hydrossis type strain (O).</title>
        <authorList>
            <consortium name="US DOE Joint Genome Institute (JGI-PGF)"/>
            <person name="Daligault H."/>
            <person name="Lapidus A."/>
            <person name="Zeytun A."/>
            <person name="Nolan M."/>
            <person name="Lucas S."/>
            <person name="Del Rio T.G."/>
            <person name="Tice H."/>
            <person name="Cheng J.F."/>
            <person name="Tapia R."/>
            <person name="Han C."/>
            <person name="Goodwin L."/>
            <person name="Pitluck S."/>
            <person name="Liolios K."/>
            <person name="Pagani I."/>
            <person name="Ivanova N."/>
            <person name="Huntemann M."/>
            <person name="Mavromatis K."/>
            <person name="Mikhailova N."/>
            <person name="Pati A."/>
            <person name="Chen A."/>
            <person name="Palaniappan K."/>
            <person name="Land M."/>
            <person name="Hauser L."/>
            <person name="Brambilla E.M."/>
            <person name="Rohde M."/>
            <person name="Verbarg S."/>
            <person name="Goker M."/>
            <person name="Bristow J."/>
            <person name="Eisen J.A."/>
            <person name="Markowitz V."/>
            <person name="Hugenholtz P."/>
            <person name="Kyrpides N.C."/>
            <person name="Klenk H.P."/>
            <person name="Woyke T."/>
        </authorList>
    </citation>
    <scope>NUCLEOTIDE SEQUENCE [LARGE SCALE GENOMIC DNA]</scope>
    <source>
        <strain evidence="2">ATCC 27775 / DSM 1100 / LMG 10767 / O</strain>
    </source>
</reference>
<dbReference type="GO" id="GO:0003677">
    <property type="term" value="F:DNA binding"/>
    <property type="evidence" value="ECO:0007669"/>
    <property type="project" value="InterPro"/>
</dbReference>
<dbReference type="AlphaFoldDB" id="F4KTK4"/>
<reference key="2">
    <citation type="submission" date="2011-04" db="EMBL/GenBank/DDBJ databases">
        <title>Complete sequence of chromosome of Haliscomenobacter hydrossis DSM 1100.</title>
        <authorList>
            <consortium name="US DOE Joint Genome Institute (JGI-PGF)"/>
            <person name="Lucas S."/>
            <person name="Han J."/>
            <person name="Lapidus A."/>
            <person name="Bruce D."/>
            <person name="Goodwin L."/>
            <person name="Pitluck S."/>
            <person name="Peters L."/>
            <person name="Kyrpides N."/>
            <person name="Mavromatis K."/>
            <person name="Ivanova N."/>
            <person name="Ovchinnikova G."/>
            <person name="Pagani I."/>
            <person name="Daligault H."/>
            <person name="Detter J.C."/>
            <person name="Han C."/>
            <person name="Land M."/>
            <person name="Hauser L."/>
            <person name="Markowitz V."/>
            <person name="Cheng J.-F."/>
            <person name="Hugenholtz P."/>
            <person name="Woyke T."/>
            <person name="Wu D."/>
            <person name="Verbarg S."/>
            <person name="Frueling A."/>
            <person name="Brambilla E."/>
            <person name="Klenk H.-P."/>
            <person name="Eisen J.A."/>
        </authorList>
    </citation>
    <scope>NUCLEOTIDE SEQUENCE</scope>
    <source>
        <strain>DSM 1100</strain>
    </source>
</reference>
<dbReference type="OrthoDB" id="3638769at2"/>
<keyword evidence="1" id="KW-0378">Hydrolase</keyword>
<dbReference type="KEGG" id="hhy:Halhy_5554"/>
<accession>F4KTK4</accession>
<evidence type="ECO:0000313" key="2">
    <source>
        <dbReference type="Proteomes" id="UP000008461"/>
    </source>
</evidence>
<gene>
    <name evidence="1" type="ordered locus">Halhy_5554</name>
</gene>
<dbReference type="HOGENOM" id="CLU_097055_0_0_10"/>
<name>F4KTK4_HALH1</name>
<dbReference type="eggNOG" id="ENOG502ZA74">
    <property type="taxonomic scope" value="Bacteria"/>
</dbReference>
<dbReference type="REBASE" id="35657">
    <property type="entry name" value="Hhy1100ORF5555P"/>
</dbReference>
<dbReference type="RefSeq" id="WP_013767908.1">
    <property type="nucleotide sequence ID" value="NC_015510.1"/>
</dbReference>
<dbReference type="EC" id="3.1.21.4" evidence="1"/>
<organism evidence="1 2">
    <name type="scientific">Haliscomenobacter hydrossis (strain ATCC 27775 / DSM 1100 / LMG 10767 / O)</name>
    <dbReference type="NCBI Taxonomy" id="760192"/>
    <lineage>
        <taxon>Bacteria</taxon>
        <taxon>Pseudomonadati</taxon>
        <taxon>Bacteroidota</taxon>
        <taxon>Saprospiria</taxon>
        <taxon>Saprospirales</taxon>
        <taxon>Haliscomenobacteraceae</taxon>
        <taxon>Haliscomenobacter</taxon>
    </lineage>
</organism>
<dbReference type="InterPro" id="IPR007636">
    <property type="entry name" value="Restrct_endonuc_II_XhoI"/>
</dbReference>
<keyword evidence="2" id="KW-1185">Reference proteome</keyword>
<dbReference type="STRING" id="760192.Halhy_5554"/>
<dbReference type="GO" id="GO:0009307">
    <property type="term" value="P:DNA restriction-modification system"/>
    <property type="evidence" value="ECO:0007669"/>
    <property type="project" value="InterPro"/>
</dbReference>
<proteinExistence type="predicted"/>
<dbReference type="Pfam" id="PF04555">
    <property type="entry name" value="XhoI"/>
    <property type="match status" value="1"/>
</dbReference>
<protein>
    <submittedName>
        <fullName evidence="1">Type II site-specific deoxyribonuclease</fullName>
        <ecNumber evidence="1">3.1.21.4</ecNumber>
    </submittedName>
</protein>
<evidence type="ECO:0000313" key="1">
    <source>
        <dbReference type="EMBL" id="AEE53378.1"/>
    </source>
</evidence>
<dbReference type="Proteomes" id="UP000008461">
    <property type="component" value="Chromosome"/>
</dbReference>
<dbReference type="EMBL" id="CP002691">
    <property type="protein sequence ID" value="AEE53378.1"/>
    <property type="molecule type" value="Genomic_DNA"/>
</dbReference>